<accession>A0A0M7B2V9</accession>
<dbReference type="PANTHER" id="PTHR33841:SF5">
    <property type="entry name" value="DNA METHYLASE (MODIFICATION METHYLASE) (METHYLTRANSFERASE)-RELATED"/>
    <property type="match status" value="1"/>
</dbReference>
<protein>
    <recommendedName>
        <fullName evidence="2">site-specific DNA-methyltransferase (adenine-specific)</fullName>
        <ecNumber evidence="2">2.1.1.72</ecNumber>
    </recommendedName>
</protein>
<dbReference type="SUPFAM" id="SSF53335">
    <property type="entry name" value="S-adenosyl-L-methionine-dependent methyltransferases"/>
    <property type="match status" value="1"/>
</dbReference>
<evidence type="ECO:0000313" key="8">
    <source>
        <dbReference type="EMBL" id="CTQ79504.1"/>
    </source>
</evidence>
<evidence type="ECO:0000256" key="1">
    <source>
        <dbReference type="ARBA" id="ARBA00006594"/>
    </source>
</evidence>
<dbReference type="PRINTS" id="PR00507">
    <property type="entry name" value="N12N6MTFRASE"/>
</dbReference>
<sequence>MKEDGELTGPWVSELGYDQLPKSYIVAGSASVDLHPFAPELRAIFGPETGAAGNAVFCIDSVPTVCLVDGLRLASDADVRKSEIRNFCERLWNQNLARILLVTSSDRLEVWSVDNPEADPKEYTLEQRQEAERTWSVSGLVGGEALRGRDGWFDPQRRVDKILLDNILVLVGKLTSNGIGAPQARRLIARMIFITYLEDRGIVGTTYRSSRNVRPLFDLVCERDRKGLRKLINALRKDFNGDFLTSTESETGWEQLTDSSFSWLEQFLSRTTLRTGQTSFWRYDFSQIPIELIAGIYETFLSSRNITSEEGAGGGAKRDQGAYYTPRLLADWIVELALDGRDILAEKIFDGACGSGMLLTAAFRRVIRAYEVRAVSSGLEPVADFATRRRLLLDQIYGGDIDEDACQLTAFSLYLALLSDLNPSDLIELRKGGHQLPTLTENIRRGAEGDFFSEESEKRNNERFTVFLSNPPWRKLRAQEPAARTLEDWRSRQSEPRPHIPKRQIATAFALGAADTLAPNGRVALILPVTPFVSGDPTQRDFRVHLLGRYSVEKIINFSDMRRLIFADAVHPFVVLIATARPPSERFGSIEAERFEYWTPKTDISLAFGRLAVHGGDRDTMPSSALITDEAQLATRYWGSNADIDLLKRLIRRGRIRELAKTGWIEAKGFHAKDEDRRRSPESWYIDVPEWMSLAPFLSANMLPRDLPIVPKQSLSSLPFDRIARIPAYHDRLFDGPRVLWTDGTHPIDGVKAIYADQPFSFQHSLAVLAAPNTETGRLLARFLTAYLRSPMGVWLLLLLSGSVASERPKLHIREALDWPFWSLENHPRPDAARSILSEVDQILARVENSHELKQSRAWQQVQPEVNQLVYSYFQLTDNEIAMIEELATFAGPALQPTSLRYGALKRPLRESPTIEMMRRYAGTLAKTLLRWRNATGGQGSIQVATWTGRRVPIGAAVLTLGDQPCADKLDDDSIIEVISQALGNVIGNSEDTLLTVPDVAAIDGNQIYLVKPLIARFWMRRCAIEDGNQLALQLQALSRERMSA</sequence>
<dbReference type="InterPro" id="IPR050953">
    <property type="entry name" value="N4_N6_ade-DNA_methylase"/>
</dbReference>
<evidence type="ECO:0000256" key="4">
    <source>
        <dbReference type="ARBA" id="ARBA00022679"/>
    </source>
</evidence>
<reference evidence="9" key="1">
    <citation type="submission" date="2015-07" db="EMBL/GenBank/DDBJ databases">
        <authorList>
            <person name="Rodrigo-Torres Lidia"/>
            <person name="Arahal R.David."/>
        </authorList>
    </citation>
    <scope>NUCLEOTIDE SEQUENCE [LARGE SCALE GENOMIC DNA]</scope>
    <source>
        <strain evidence="9">CECT 5096</strain>
    </source>
</reference>
<keyword evidence="3" id="KW-0489">Methyltransferase</keyword>
<dbReference type="GO" id="GO:0008170">
    <property type="term" value="F:N-methyltransferase activity"/>
    <property type="evidence" value="ECO:0007669"/>
    <property type="project" value="InterPro"/>
</dbReference>
<dbReference type="Pfam" id="PF02384">
    <property type="entry name" value="N6_Mtase"/>
    <property type="match status" value="1"/>
</dbReference>
<dbReference type="GO" id="GO:0032259">
    <property type="term" value="P:methylation"/>
    <property type="evidence" value="ECO:0007669"/>
    <property type="project" value="UniProtKB-KW"/>
</dbReference>
<evidence type="ECO:0000256" key="6">
    <source>
        <dbReference type="ARBA" id="ARBA00047942"/>
    </source>
</evidence>
<keyword evidence="8" id="KW-0378">Hydrolase</keyword>
<dbReference type="GeneID" id="97673449"/>
<comment type="catalytic activity">
    <reaction evidence="6">
        <text>a 2'-deoxyadenosine in DNA + S-adenosyl-L-methionine = an N(6)-methyl-2'-deoxyadenosine in DNA + S-adenosyl-L-homocysteine + H(+)</text>
        <dbReference type="Rhea" id="RHEA:15197"/>
        <dbReference type="Rhea" id="RHEA-COMP:12418"/>
        <dbReference type="Rhea" id="RHEA-COMP:12419"/>
        <dbReference type="ChEBI" id="CHEBI:15378"/>
        <dbReference type="ChEBI" id="CHEBI:57856"/>
        <dbReference type="ChEBI" id="CHEBI:59789"/>
        <dbReference type="ChEBI" id="CHEBI:90615"/>
        <dbReference type="ChEBI" id="CHEBI:90616"/>
        <dbReference type="EC" id="2.1.1.72"/>
    </reaction>
</comment>
<feature type="domain" description="DNA methylase adenine-specific" evidence="7">
    <location>
        <begin position="293"/>
        <end position="560"/>
    </location>
</feature>
<gene>
    <name evidence="8" type="ORF">LA5096_06226</name>
</gene>
<name>A0A0M7B2V9_9HYPH</name>
<evidence type="ECO:0000313" key="9">
    <source>
        <dbReference type="Proteomes" id="UP000049983"/>
    </source>
</evidence>
<evidence type="ECO:0000256" key="2">
    <source>
        <dbReference type="ARBA" id="ARBA00011900"/>
    </source>
</evidence>
<dbReference type="AlphaFoldDB" id="A0A0M7B2V9"/>
<dbReference type="STRING" id="311410.LA5095_06294"/>
<keyword evidence="5" id="KW-0949">S-adenosyl-L-methionine</keyword>
<dbReference type="RefSeq" id="WP_158510460.1">
    <property type="nucleotide sequence ID" value="NZ_CXWA01000021.1"/>
</dbReference>
<dbReference type="GO" id="GO:0009007">
    <property type="term" value="F:site-specific DNA-methyltransferase (adenine-specific) activity"/>
    <property type="evidence" value="ECO:0007669"/>
    <property type="project" value="UniProtKB-EC"/>
</dbReference>
<proteinExistence type="inferred from homology"/>
<dbReference type="InterPro" id="IPR029063">
    <property type="entry name" value="SAM-dependent_MTases_sf"/>
</dbReference>
<dbReference type="Gene3D" id="3.40.50.150">
    <property type="entry name" value="Vaccinia Virus protein VP39"/>
    <property type="match status" value="1"/>
</dbReference>
<dbReference type="GO" id="GO:0003677">
    <property type="term" value="F:DNA binding"/>
    <property type="evidence" value="ECO:0007669"/>
    <property type="project" value="InterPro"/>
</dbReference>
<keyword evidence="4" id="KW-0808">Transferase</keyword>
<organism evidence="8 9">
    <name type="scientific">Roseibium album</name>
    <dbReference type="NCBI Taxonomy" id="311410"/>
    <lineage>
        <taxon>Bacteria</taxon>
        <taxon>Pseudomonadati</taxon>
        <taxon>Pseudomonadota</taxon>
        <taxon>Alphaproteobacteria</taxon>
        <taxon>Hyphomicrobiales</taxon>
        <taxon>Stappiaceae</taxon>
        <taxon>Roseibium</taxon>
    </lineage>
</organism>
<evidence type="ECO:0000256" key="3">
    <source>
        <dbReference type="ARBA" id="ARBA00022603"/>
    </source>
</evidence>
<dbReference type="PANTHER" id="PTHR33841">
    <property type="entry name" value="DNA METHYLTRANSFERASE YEEA-RELATED"/>
    <property type="match status" value="1"/>
</dbReference>
<comment type="similarity">
    <text evidence="1">Belongs to the N(4)/N(6)-methyltransferase family.</text>
</comment>
<dbReference type="Proteomes" id="UP000049983">
    <property type="component" value="Unassembled WGS sequence"/>
</dbReference>
<evidence type="ECO:0000259" key="7">
    <source>
        <dbReference type="Pfam" id="PF02384"/>
    </source>
</evidence>
<dbReference type="EMBL" id="CXWC01000020">
    <property type="protein sequence ID" value="CTQ79504.1"/>
    <property type="molecule type" value="Genomic_DNA"/>
</dbReference>
<dbReference type="EC" id="2.1.1.72" evidence="2"/>
<dbReference type="InterPro" id="IPR003356">
    <property type="entry name" value="DNA_methylase_A-5"/>
</dbReference>
<evidence type="ECO:0000256" key="5">
    <source>
        <dbReference type="ARBA" id="ARBA00022691"/>
    </source>
</evidence>
<keyword evidence="9" id="KW-1185">Reference proteome</keyword>
<dbReference type="GO" id="GO:0016787">
    <property type="term" value="F:hydrolase activity"/>
    <property type="evidence" value="ECO:0007669"/>
    <property type="project" value="UniProtKB-KW"/>
</dbReference>